<proteinExistence type="predicted"/>
<gene>
    <name evidence="1" type="ORF">CH333_02425</name>
</gene>
<evidence type="ECO:0000313" key="1">
    <source>
        <dbReference type="EMBL" id="OYD16880.1"/>
    </source>
</evidence>
<name>A0A235BWZ1_UNCW3</name>
<dbReference type="Gene3D" id="2.40.160.60">
    <property type="entry name" value="Outer membrane protein transport protein (OMPP1/FadL/TodX)"/>
    <property type="match status" value="1"/>
</dbReference>
<reference evidence="1 2" key="1">
    <citation type="submission" date="2017-07" db="EMBL/GenBank/DDBJ databases">
        <title>Recovery of genomes from metagenomes via a dereplication, aggregation, and scoring strategy.</title>
        <authorList>
            <person name="Sieber C.M."/>
            <person name="Probst A.J."/>
            <person name="Sharrar A."/>
            <person name="Thomas B.C."/>
            <person name="Hess M."/>
            <person name="Tringe S.G."/>
            <person name="Banfield J.F."/>
        </authorList>
    </citation>
    <scope>NUCLEOTIDE SEQUENCE [LARGE SCALE GENOMIC DNA]</scope>
    <source>
        <strain evidence="1">JGI_Cruoil_03_44_89</strain>
    </source>
</reference>
<sequence>MKRFLLLAILMIPGVLLSQYERPGTTLGQSLRIGPNARACGMGEAYLSIAEDASALYYNPAGLSLLEGRDIFATHTPWFAGINYEFLGIAQEFPGWGTFGLSFATLYTDKMEVRTPLRPDGTGEYFYWIDYSLGFSYGRALTDKASIGVTAKFIRMESYGYSTQALCGDIGTLFQTNWMDTRFGMKISNFGPNLQFIEEASPLPTSFAFGVSTRPLENLTVGFVFDKPTDSRERASLGGEYELLGMFIVRAGYKFGYDEETWSLGVGFEKEVGNIRVKLDYSYSYFGYLIKAERLSLGLAF</sequence>
<dbReference type="AlphaFoldDB" id="A0A235BWZ1"/>
<evidence type="ECO:0000313" key="2">
    <source>
        <dbReference type="Proteomes" id="UP000215215"/>
    </source>
</evidence>
<evidence type="ECO:0008006" key="3">
    <source>
        <dbReference type="Google" id="ProtNLM"/>
    </source>
</evidence>
<organism evidence="1 2">
    <name type="scientific">candidate division WOR-3 bacterium JGI_Cruoil_03_44_89</name>
    <dbReference type="NCBI Taxonomy" id="1973748"/>
    <lineage>
        <taxon>Bacteria</taxon>
        <taxon>Bacteria division WOR-3</taxon>
    </lineage>
</organism>
<dbReference type="NCBIfam" id="NF033709">
    <property type="entry name" value="PorV_fam"/>
    <property type="match status" value="1"/>
</dbReference>
<comment type="caution">
    <text evidence="1">The sequence shown here is derived from an EMBL/GenBank/DDBJ whole genome shotgun (WGS) entry which is preliminary data.</text>
</comment>
<accession>A0A235BWZ1</accession>
<protein>
    <recommendedName>
        <fullName evidence="3">PorV/PorQ family protein</fullName>
    </recommendedName>
</protein>
<dbReference type="EMBL" id="NOZQ01000046">
    <property type="protein sequence ID" value="OYD16880.1"/>
    <property type="molecule type" value="Genomic_DNA"/>
</dbReference>
<dbReference type="Proteomes" id="UP000215215">
    <property type="component" value="Unassembled WGS sequence"/>
</dbReference>
<dbReference type="SUPFAM" id="SSF56935">
    <property type="entry name" value="Porins"/>
    <property type="match status" value="1"/>
</dbReference>